<dbReference type="Gene3D" id="1.10.287.70">
    <property type="match status" value="1"/>
</dbReference>
<dbReference type="InterPro" id="IPR050721">
    <property type="entry name" value="Trk_Ktr_HKT_K-transport"/>
</dbReference>
<keyword evidence="5" id="KW-0406">Ion transport</keyword>
<evidence type="ECO:0000256" key="2">
    <source>
        <dbReference type="SAM" id="Phobius"/>
    </source>
</evidence>
<dbReference type="Gene3D" id="3.30.70.1450">
    <property type="entry name" value="Regulator of K+ conductance, C-terminal domain"/>
    <property type="match status" value="1"/>
</dbReference>
<dbReference type="SUPFAM" id="SSF116726">
    <property type="entry name" value="TrkA C-terminal domain-like"/>
    <property type="match status" value="1"/>
</dbReference>
<evidence type="ECO:0000313" key="6">
    <source>
        <dbReference type="Proteomes" id="UP000292459"/>
    </source>
</evidence>
<keyword evidence="6" id="KW-1185">Reference proteome</keyword>
<gene>
    <name evidence="5" type="ORF">DYY88_22850</name>
</gene>
<keyword evidence="5" id="KW-0813">Transport</keyword>
<feature type="transmembrane region" description="Helical" evidence="2">
    <location>
        <begin position="26"/>
        <end position="44"/>
    </location>
</feature>
<dbReference type="GO" id="GO:0008324">
    <property type="term" value="F:monoatomic cation transmembrane transporter activity"/>
    <property type="evidence" value="ECO:0007669"/>
    <property type="project" value="InterPro"/>
</dbReference>
<feature type="domain" description="RCK C-terminal" evidence="4">
    <location>
        <begin position="266"/>
        <end position="352"/>
    </location>
</feature>
<feature type="domain" description="RCK N-terminal" evidence="3">
    <location>
        <begin position="126"/>
        <end position="242"/>
    </location>
</feature>
<dbReference type="Pfam" id="PF02254">
    <property type="entry name" value="TrkA_N"/>
    <property type="match status" value="1"/>
</dbReference>
<dbReference type="Gene3D" id="3.40.50.720">
    <property type="entry name" value="NAD(P)-binding Rossmann-like Domain"/>
    <property type="match status" value="1"/>
</dbReference>
<sequence length="358" mass="39010">MTAPPPRPTLSDTLIEATYLRTRRHLIGGACALLGVVISGVLWYRLVEGWTWLDAVYMSVITLATVGFAEVQPLGARGRIFTIVLILMGVVVIGYILNSFSEALIQGHFQAGIRLRQRRRLMDSLQQHYIICGFGRTGRQVAAEFSLERIPFIVVDSDENSIQAAQSLGFITYQGDATQDQVLQRVGIERALCLIAALPSDAENLYTVLSAKTLAPNIRTIARASSEEAVQKIQRGGADVVISPYITGGKRMAAAALRPQVVDFLEGILSGGDRTVYVEEFLISVDDCSKVGQTLGQAELRLKSGALILAIRRADNTLIVGPNANTVICAGDMVIGMGTSDELRRLNQVLCPLKRRDR</sequence>
<name>A0A4Q7E0L0_9CYAN</name>
<dbReference type="InterPro" id="IPR006037">
    <property type="entry name" value="RCK_C"/>
</dbReference>
<dbReference type="PROSITE" id="PS51202">
    <property type="entry name" value="RCK_C"/>
    <property type="match status" value="1"/>
</dbReference>
<dbReference type="GO" id="GO:0006813">
    <property type="term" value="P:potassium ion transport"/>
    <property type="evidence" value="ECO:0007669"/>
    <property type="project" value="InterPro"/>
</dbReference>
<feature type="transmembrane region" description="Helical" evidence="2">
    <location>
        <begin position="50"/>
        <end position="68"/>
    </location>
</feature>
<feature type="transmembrane region" description="Helical" evidence="2">
    <location>
        <begin position="80"/>
        <end position="97"/>
    </location>
</feature>
<proteinExistence type="predicted"/>
<dbReference type="SUPFAM" id="SSF51735">
    <property type="entry name" value="NAD(P)-binding Rossmann-fold domains"/>
    <property type="match status" value="1"/>
</dbReference>
<accession>A0A4Q7E0L0</accession>
<reference evidence="5 6" key="1">
    <citation type="submission" date="2018-11" db="EMBL/GenBank/DDBJ databases">
        <title>Whole genome sequencing of an environmental sample.</title>
        <authorList>
            <person name="Sarangi A.N."/>
            <person name="Singh D."/>
            <person name="Tripathy S."/>
        </authorList>
    </citation>
    <scope>NUCLEOTIDE SEQUENCE [LARGE SCALE GENOMIC DNA]</scope>
    <source>
        <strain evidence="5 6">Lakshadweep</strain>
    </source>
</reference>
<dbReference type="AlphaFoldDB" id="A0A4Q7E0L0"/>
<dbReference type="InterPro" id="IPR036291">
    <property type="entry name" value="NAD(P)-bd_dom_sf"/>
</dbReference>
<dbReference type="Pfam" id="PF07885">
    <property type="entry name" value="Ion_trans_2"/>
    <property type="match status" value="1"/>
</dbReference>
<dbReference type="Proteomes" id="UP000292459">
    <property type="component" value="Unassembled WGS sequence"/>
</dbReference>
<dbReference type="EMBL" id="QVFV01000011">
    <property type="protein sequence ID" value="RZM74878.1"/>
    <property type="molecule type" value="Genomic_DNA"/>
</dbReference>
<dbReference type="InterPro" id="IPR036721">
    <property type="entry name" value="RCK_C_sf"/>
</dbReference>
<keyword evidence="5" id="KW-0407">Ion channel</keyword>
<dbReference type="RefSeq" id="WP_044151391.1">
    <property type="nucleotide sequence ID" value="NZ_QVFV01000011.1"/>
</dbReference>
<keyword evidence="2" id="KW-1133">Transmembrane helix</keyword>
<comment type="caution">
    <text evidence="5">The sequence shown here is derived from an EMBL/GenBank/DDBJ whole genome shotgun (WGS) entry which is preliminary data.</text>
</comment>
<dbReference type="SUPFAM" id="SSF81324">
    <property type="entry name" value="Voltage-gated potassium channels"/>
    <property type="match status" value="1"/>
</dbReference>
<dbReference type="OrthoDB" id="9785285at2"/>
<dbReference type="InterPro" id="IPR013099">
    <property type="entry name" value="K_chnl_dom"/>
</dbReference>
<dbReference type="PANTHER" id="PTHR43833:SF9">
    <property type="entry name" value="POTASSIUM CHANNEL PROTEIN YUGO-RELATED"/>
    <property type="match status" value="1"/>
</dbReference>
<comment type="subcellular location">
    <subcellularLocation>
        <location evidence="1">Cell membrane</location>
        <topology evidence="1">Multi-pass membrane protein</topology>
    </subcellularLocation>
</comment>
<dbReference type="InterPro" id="IPR003148">
    <property type="entry name" value="RCK_N"/>
</dbReference>
<dbReference type="GO" id="GO:0005886">
    <property type="term" value="C:plasma membrane"/>
    <property type="evidence" value="ECO:0007669"/>
    <property type="project" value="UniProtKB-SubCell"/>
</dbReference>
<evidence type="ECO:0000259" key="3">
    <source>
        <dbReference type="PROSITE" id="PS51201"/>
    </source>
</evidence>
<dbReference type="Pfam" id="PF02080">
    <property type="entry name" value="TrkA_C"/>
    <property type="match status" value="1"/>
</dbReference>
<dbReference type="PROSITE" id="PS51201">
    <property type="entry name" value="RCK_N"/>
    <property type="match status" value="1"/>
</dbReference>
<protein>
    <submittedName>
        <fullName evidence="5">Potassium channel protein</fullName>
    </submittedName>
</protein>
<evidence type="ECO:0000256" key="1">
    <source>
        <dbReference type="ARBA" id="ARBA00004651"/>
    </source>
</evidence>
<dbReference type="PANTHER" id="PTHR43833">
    <property type="entry name" value="POTASSIUM CHANNEL PROTEIN 2-RELATED-RELATED"/>
    <property type="match status" value="1"/>
</dbReference>
<evidence type="ECO:0000313" key="5">
    <source>
        <dbReference type="EMBL" id="RZM74878.1"/>
    </source>
</evidence>
<organism evidence="5 6">
    <name type="scientific">Leptolyngbya iicbica LK</name>
    <dbReference type="NCBI Taxonomy" id="2294035"/>
    <lineage>
        <taxon>Bacteria</taxon>
        <taxon>Bacillati</taxon>
        <taxon>Cyanobacteriota</taxon>
        <taxon>Cyanophyceae</taxon>
        <taxon>Leptolyngbyales</taxon>
        <taxon>Leptolyngbyaceae</taxon>
        <taxon>Leptolyngbya group</taxon>
        <taxon>Leptolyngbya</taxon>
        <taxon>Leptolyngbya iicbica</taxon>
    </lineage>
</organism>
<keyword evidence="2" id="KW-0472">Membrane</keyword>
<keyword evidence="2" id="KW-0812">Transmembrane</keyword>
<evidence type="ECO:0000259" key="4">
    <source>
        <dbReference type="PROSITE" id="PS51202"/>
    </source>
</evidence>